<accession>A0A4Z0MB49</accession>
<gene>
    <name evidence="1" type="ORF">EU557_25235</name>
</gene>
<evidence type="ECO:0000313" key="2">
    <source>
        <dbReference type="Proteomes" id="UP000298284"/>
    </source>
</evidence>
<protein>
    <submittedName>
        <fullName evidence="1">Uncharacterized protein</fullName>
    </submittedName>
</protein>
<dbReference type="Proteomes" id="UP000298284">
    <property type="component" value="Unassembled WGS sequence"/>
</dbReference>
<proteinExistence type="predicted"/>
<dbReference type="RefSeq" id="WP_110980633.1">
    <property type="nucleotide sequence ID" value="NZ_SRKZ01000015.1"/>
</dbReference>
<keyword evidence="2" id="KW-1185">Reference proteome</keyword>
<sequence length="95" mass="10933">MVQHQLVKRGRLYVNPNTGDEVYLANKLATIERTAQQTLVAVQDLPAEQALVELRKLVQGWAGVAQNSVIERILRHDRKERETNYEAYRARTGLY</sequence>
<name>A0A4Z0MB49_9BACT</name>
<dbReference type="AlphaFoldDB" id="A0A4Z0MB49"/>
<reference evidence="1 2" key="1">
    <citation type="submission" date="2019-04" db="EMBL/GenBank/DDBJ databases">
        <authorList>
            <person name="Feng G."/>
            <person name="Zhang J."/>
            <person name="Zhu H."/>
        </authorList>
    </citation>
    <scope>NUCLEOTIDE SEQUENCE [LARGE SCALE GENOMIC DNA]</scope>
    <source>
        <strain evidence="1 2">JCM 19491</strain>
    </source>
</reference>
<dbReference type="OrthoDB" id="884196at2"/>
<comment type="caution">
    <text evidence="1">The sequence shown here is derived from an EMBL/GenBank/DDBJ whole genome shotgun (WGS) entry which is preliminary data.</text>
</comment>
<organism evidence="1 2">
    <name type="scientific">Hymenobacter wooponensis</name>
    <dbReference type="NCBI Taxonomy" id="1525360"/>
    <lineage>
        <taxon>Bacteria</taxon>
        <taxon>Pseudomonadati</taxon>
        <taxon>Bacteroidota</taxon>
        <taxon>Cytophagia</taxon>
        <taxon>Cytophagales</taxon>
        <taxon>Hymenobacteraceae</taxon>
        <taxon>Hymenobacter</taxon>
    </lineage>
</organism>
<dbReference type="EMBL" id="SRKZ01000015">
    <property type="protein sequence ID" value="TGD76600.1"/>
    <property type="molecule type" value="Genomic_DNA"/>
</dbReference>
<evidence type="ECO:0000313" key="1">
    <source>
        <dbReference type="EMBL" id="TGD76600.1"/>
    </source>
</evidence>